<evidence type="ECO:0000313" key="3">
    <source>
        <dbReference type="EMBL" id="TCL68050.1"/>
    </source>
</evidence>
<feature type="chain" id="PRO_5020885362" evidence="1">
    <location>
        <begin position="20"/>
        <end position="920"/>
    </location>
</feature>
<keyword evidence="3" id="KW-0645">Protease</keyword>
<organism evidence="3 4">
    <name type="scientific">Mariniflexile fucanivorans</name>
    <dbReference type="NCBI Taxonomy" id="264023"/>
    <lineage>
        <taxon>Bacteria</taxon>
        <taxon>Pseudomonadati</taxon>
        <taxon>Bacteroidota</taxon>
        <taxon>Flavobacteriia</taxon>
        <taxon>Flavobacteriales</taxon>
        <taxon>Flavobacteriaceae</taxon>
        <taxon>Mariniflexile</taxon>
    </lineage>
</organism>
<dbReference type="AlphaFoldDB" id="A0A4R1RQ41"/>
<dbReference type="Pfam" id="PF14905">
    <property type="entry name" value="OMP_b-brl_3"/>
    <property type="match status" value="1"/>
</dbReference>
<keyword evidence="4" id="KW-1185">Reference proteome</keyword>
<dbReference type="Proteomes" id="UP000295455">
    <property type="component" value="Unassembled WGS sequence"/>
</dbReference>
<dbReference type="OrthoDB" id="1682379at2"/>
<comment type="caution">
    <text evidence="3">The sequence shown here is derived from an EMBL/GenBank/DDBJ whole genome shotgun (WGS) entry which is preliminary data.</text>
</comment>
<evidence type="ECO:0000256" key="1">
    <source>
        <dbReference type="SAM" id="SignalP"/>
    </source>
</evidence>
<protein>
    <submittedName>
        <fullName evidence="3">Carboxypeptidase-like protein</fullName>
    </submittedName>
</protein>
<evidence type="ECO:0000313" key="4">
    <source>
        <dbReference type="Proteomes" id="UP000295455"/>
    </source>
</evidence>
<dbReference type="SUPFAM" id="SSF56935">
    <property type="entry name" value="Porins"/>
    <property type="match status" value="1"/>
</dbReference>
<dbReference type="InterPro" id="IPR008969">
    <property type="entry name" value="CarboxyPept-like_regulatory"/>
</dbReference>
<dbReference type="EMBL" id="SLUP01000002">
    <property type="protein sequence ID" value="TCL68050.1"/>
    <property type="molecule type" value="Genomic_DNA"/>
</dbReference>
<sequence length="920" mass="104363">MKKLPLLVLILFFSTSLFAQKFNLEGVVKDQGATVLEGATVYIQSITDSIPIAYGITNKNGEFSLQVNTENDSKAIFNIAYMGYKPYKEDITVPTGKQLNMGIVTLEDQIEELNVVSIIGKAPPILIKRDTIEYNADSFKTLPNDKAEDLLKKLPGIEIDLDGNITMNGIEVEAINVDGMQFFGEKKGEIALKNLPSNVISKVQVTDYKTNNQKFTGEESDSGTKEINLTIKKGKNRAMFGDVKVGYGTDEKYQANANVFQLIDGKQLGLIGGTNNINMSRGFNALPDTDTSNGYIESDFVGANFTKGKWNETRVNGNYRYGAQSTDRNQKSLTQYFLPNLNYITDSESRSFDDSDSHKLGGDLKFIIAPKNKQSNNKVQISNEIDVNVENSESGSVTNRTSESTNGDLVSNYYSENESVSDSYDINNEFSVTTITGKRDYLNIELNTDFSKGNSDSKKYSENYIERLNETIVQDQINNTDNYSSNIRLSAFWSKELFTNFRIMPRYNASINSNKNEKYIYDYDEATNDYDDFNEVLSSDSRYSTTTIRPALRLRYEYKDFRFEVEGGYTNTYRNYRDELVVARNFKTDFEYATYSTRIRYRDKNGYKNINLRYDQNVDLPSVNQLQPVEDVSDITHIRVGNPFLEPEINHNISFDYQNNLAFNNINITGNLRAEFVQDKIISSTITDEDLNRYTTYENINGDYSYSGNAAISKSFYNKKTNINLNARINGSYKNSLSIQNAIEFTGKTTNVRPSFSFKYSYDNKLDFSGSYSYSVTNSEYDTDAFNDNKYFVQNVDFESSVFFIKNVFLSNKVSYRYNSRVGDEFDGDAIFWNAGLGIELWDNKATLTLVGYDMLGKNNGYRRSVTETSIQDVESNILEQYFMLNFTYKFGSFAGQKMNIGGDRDRRGGGSRGGGGRGR</sequence>
<dbReference type="Pfam" id="PF13715">
    <property type="entry name" value="CarbopepD_reg_2"/>
    <property type="match status" value="1"/>
</dbReference>
<keyword evidence="3" id="KW-0121">Carboxypeptidase</keyword>
<keyword evidence="3" id="KW-0378">Hydrolase</keyword>
<accession>A0A4R1RQ41</accession>
<feature type="signal peptide" evidence="1">
    <location>
        <begin position="1"/>
        <end position="19"/>
    </location>
</feature>
<dbReference type="GO" id="GO:0004180">
    <property type="term" value="F:carboxypeptidase activity"/>
    <property type="evidence" value="ECO:0007669"/>
    <property type="project" value="UniProtKB-KW"/>
</dbReference>
<dbReference type="SUPFAM" id="SSF49464">
    <property type="entry name" value="Carboxypeptidase regulatory domain-like"/>
    <property type="match status" value="1"/>
</dbReference>
<proteinExistence type="predicted"/>
<dbReference type="RefSeq" id="WP_132216437.1">
    <property type="nucleotide sequence ID" value="NZ_OX156936.1"/>
</dbReference>
<keyword evidence="1" id="KW-0732">Signal</keyword>
<evidence type="ECO:0000259" key="2">
    <source>
        <dbReference type="Pfam" id="PF14905"/>
    </source>
</evidence>
<gene>
    <name evidence="3" type="ORF">EV196_102614</name>
</gene>
<dbReference type="InterPro" id="IPR041700">
    <property type="entry name" value="OMP_b-brl_3"/>
</dbReference>
<name>A0A4R1RQ41_9FLAO</name>
<feature type="domain" description="Outer membrane protein beta-barrel" evidence="2">
    <location>
        <begin position="443"/>
        <end position="786"/>
    </location>
</feature>
<reference evidence="3 4" key="1">
    <citation type="submission" date="2019-03" db="EMBL/GenBank/DDBJ databases">
        <title>Genomic Encyclopedia of Type Strains, Phase IV (KMG-IV): sequencing the most valuable type-strain genomes for metagenomic binning, comparative biology and taxonomic classification.</title>
        <authorList>
            <person name="Goeker M."/>
        </authorList>
    </citation>
    <scope>NUCLEOTIDE SEQUENCE [LARGE SCALE GENOMIC DNA]</scope>
    <source>
        <strain evidence="3 4">DSM 18792</strain>
    </source>
</reference>